<evidence type="ECO:0000313" key="1">
    <source>
        <dbReference type="EMBL" id="GMS99823.1"/>
    </source>
</evidence>
<gene>
    <name evidence="1" type="ORF">PENTCL1PPCAC_21998</name>
</gene>
<dbReference type="AlphaFoldDB" id="A0AAV5TZ30"/>
<comment type="caution">
    <text evidence="1">The sequence shown here is derived from an EMBL/GenBank/DDBJ whole genome shotgun (WGS) entry which is preliminary data.</text>
</comment>
<proteinExistence type="predicted"/>
<feature type="non-terminal residue" evidence="1">
    <location>
        <position position="1"/>
    </location>
</feature>
<accession>A0AAV5TZ30</accession>
<feature type="non-terminal residue" evidence="1">
    <location>
        <position position="112"/>
    </location>
</feature>
<evidence type="ECO:0000313" key="2">
    <source>
        <dbReference type="Proteomes" id="UP001432027"/>
    </source>
</evidence>
<name>A0AAV5TZ30_9BILA</name>
<dbReference type="Proteomes" id="UP001432027">
    <property type="component" value="Unassembled WGS sequence"/>
</dbReference>
<sequence>SNLPTVCKNFSFTGVTLLLNTLGECWPRMELWKSSILAHDANRLDMLVGGFIDQLLALEVLLFDDYCAMHDGVEMMSLHCRDYIVASIIQDGMMNADGRYQNVFEYLPVVKE</sequence>
<protein>
    <submittedName>
        <fullName evidence="1">Uncharacterized protein</fullName>
    </submittedName>
</protein>
<reference evidence="1" key="1">
    <citation type="submission" date="2023-10" db="EMBL/GenBank/DDBJ databases">
        <title>Genome assembly of Pristionchus species.</title>
        <authorList>
            <person name="Yoshida K."/>
            <person name="Sommer R.J."/>
        </authorList>
    </citation>
    <scope>NUCLEOTIDE SEQUENCE</scope>
    <source>
        <strain evidence="1">RS0144</strain>
    </source>
</reference>
<organism evidence="1 2">
    <name type="scientific">Pristionchus entomophagus</name>
    <dbReference type="NCBI Taxonomy" id="358040"/>
    <lineage>
        <taxon>Eukaryota</taxon>
        <taxon>Metazoa</taxon>
        <taxon>Ecdysozoa</taxon>
        <taxon>Nematoda</taxon>
        <taxon>Chromadorea</taxon>
        <taxon>Rhabditida</taxon>
        <taxon>Rhabditina</taxon>
        <taxon>Diplogasteromorpha</taxon>
        <taxon>Diplogasteroidea</taxon>
        <taxon>Neodiplogasteridae</taxon>
        <taxon>Pristionchus</taxon>
    </lineage>
</organism>
<dbReference type="EMBL" id="BTSX01000005">
    <property type="protein sequence ID" value="GMS99823.1"/>
    <property type="molecule type" value="Genomic_DNA"/>
</dbReference>
<keyword evidence="2" id="KW-1185">Reference proteome</keyword>